<dbReference type="AlphaFoldDB" id="A0A318EQZ1"/>
<evidence type="ECO:0000313" key="1">
    <source>
        <dbReference type="EMBL" id="PXV93376.1"/>
    </source>
</evidence>
<evidence type="ECO:0008006" key="5">
    <source>
        <dbReference type="Google" id="ProtNLM"/>
    </source>
</evidence>
<dbReference type="SUPFAM" id="SSF52743">
    <property type="entry name" value="Subtilisin-like"/>
    <property type="match status" value="1"/>
</dbReference>
<organism evidence="1 4">
    <name type="scientific">Lachnotalea glycerini</name>
    <dbReference type="NCBI Taxonomy" id="1763509"/>
    <lineage>
        <taxon>Bacteria</taxon>
        <taxon>Bacillati</taxon>
        <taxon>Bacillota</taxon>
        <taxon>Clostridia</taxon>
        <taxon>Lachnospirales</taxon>
        <taxon>Lachnospiraceae</taxon>
        <taxon>Lachnotalea</taxon>
    </lineage>
</organism>
<dbReference type="Proteomes" id="UP000247523">
    <property type="component" value="Unassembled WGS sequence"/>
</dbReference>
<dbReference type="EMBL" id="NOKA02000099">
    <property type="protein sequence ID" value="RDY27791.1"/>
    <property type="molecule type" value="Genomic_DNA"/>
</dbReference>
<sequence>MRIGIIDSGINTIAVNSNVIQGNFTEQRDKSRDDLNGHGTMTAKVIEDYSVKKVDIVSAKIFDEKLNTSIKKLYCALDFMSTQNLNFINMSLSISSDTINKEIKDICNKILNRGTKIVTSYSNNSNKTALDLIEGVITVHGYNFNDGTRYWYDDQKIKAVADKSPILVEYDDSQYRFYNGNSKATAIFASHLANCFNDKTHDFDMKKLKANAEKNRWDDNKVVQSDSPLPVGKVNNSVCYIDDILVDDILLEIFKIRDISVLRENYWTHPLIAINGSKAYRIIEMIEQKYHIKFNRKDIFLKDFLDYISFKKLLKENWK</sequence>
<evidence type="ECO:0000313" key="4">
    <source>
        <dbReference type="Proteomes" id="UP000247523"/>
    </source>
</evidence>
<dbReference type="GO" id="GO:0004252">
    <property type="term" value="F:serine-type endopeptidase activity"/>
    <property type="evidence" value="ECO:0007669"/>
    <property type="project" value="InterPro"/>
</dbReference>
<dbReference type="Gene3D" id="3.40.50.200">
    <property type="entry name" value="Peptidase S8/S53 domain"/>
    <property type="match status" value="1"/>
</dbReference>
<comment type="caution">
    <text evidence="1">The sequence shown here is derived from an EMBL/GenBank/DDBJ whole genome shotgun (WGS) entry which is preliminary data.</text>
</comment>
<gene>
    <name evidence="1" type="ORF">C8E03_102144</name>
    <name evidence="2" type="ORF">CG710_020300</name>
</gene>
<dbReference type="GO" id="GO:0006508">
    <property type="term" value="P:proteolysis"/>
    <property type="evidence" value="ECO:0007669"/>
    <property type="project" value="InterPro"/>
</dbReference>
<dbReference type="EMBL" id="QICS01000002">
    <property type="protein sequence ID" value="PXV93376.1"/>
    <property type="molecule type" value="Genomic_DNA"/>
</dbReference>
<protein>
    <recommendedName>
        <fullName evidence="5">Peptidase S8/S53 domain-containing protein</fullName>
    </recommendedName>
</protein>
<dbReference type="Proteomes" id="UP000216411">
    <property type="component" value="Unassembled WGS sequence"/>
</dbReference>
<reference evidence="2" key="3">
    <citation type="submission" date="2018-07" db="EMBL/GenBank/DDBJ databases">
        <authorList>
            <person name="Quirk P.G."/>
            <person name="Krulwich T.A."/>
        </authorList>
    </citation>
    <scope>NUCLEOTIDE SEQUENCE</scope>
    <source>
        <strain evidence="2">CCRI-19302</strain>
    </source>
</reference>
<reference evidence="2 3" key="1">
    <citation type="journal article" date="2017" name="Genome Announc.">
        <title>Draft Genome Sequence of a Sporulating and Motile Strain of Lachnotalea glycerini Isolated from Water in Quebec City, Canada.</title>
        <authorList>
            <person name="Maheux A.F."/>
            <person name="Boudreau D.K."/>
            <person name="Berube E."/>
            <person name="Boissinot M."/>
            <person name="Raymond F."/>
            <person name="Brodeur S."/>
            <person name="Corbeil J."/>
            <person name="Isabel S."/>
            <person name="Omar R.F."/>
            <person name="Bergeron M.G."/>
        </authorList>
    </citation>
    <scope>NUCLEOTIDE SEQUENCE [LARGE SCALE GENOMIC DNA]</scope>
    <source>
        <strain evidence="2 3">CCRI-19302</strain>
    </source>
</reference>
<reference evidence="1 4" key="2">
    <citation type="submission" date="2018-05" db="EMBL/GenBank/DDBJ databases">
        <title>Genomic Encyclopedia of Type Strains, Phase IV (KMG-IV): sequencing the most valuable type-strain genomes for metagenomic binning, comparative biology and taxonomic classification.</title>
        <authorList>
            <person name="Goeker M."/>
        </authorList>
    </citation>
    <scope>NUCLEOTIDE SEQUENCE [LARGE SCALE GENOMIC DNA]</scope>
    <source>
        <strain evidence="1 4">DSM 28816</strain>
    </source>
</reference>
<proteinExistence type="predicted"/>
<accession>A0A318EQZ1</accession>
<evidence type="ECO:0000313" key="3">
    <source>
        <dbReference type="Proteomes" id="UP000216411"/>
    </source>
</evidence>
<name>A0A318EQZ1_9FIRM</name>
<dbReference type="RefSeq" id="WP_094377539.1">
    <property type="nucleotide sequence ID" value="NZ_NOKA02000099.1"/>
</dbReference>
<evidence type="ECO:0000313" key="2">
    <source>
        <dbReference type="EMBL" id="RDY27791.1"/>
    </source>
</evidence>
<keyword evidence="3" id="KW-1185">Reference proteome</keyword>
<dbReference type="InterPro" id="IPR036852">
    <property type="entry name" value="Peptidase_S8/S53_dom_sf"/>
</dbReference>
<dbReference type="OrthoDB" id="184152at2"/>